<dbReference type="Proteomes" id="UP000177707">
    <property type="component" value="Unassembled WGS sequence"/>
</dbReference>
<dbReference type="AlphaFoldDB" id="A0A1G2TX46"/>
<proteinExistence type="predicted"/>
<feature type="compositionally biased region" description="Gly residues" evidence="1">
    <location>
        <begin position="471"/>
        <end position="487"/>
    </location>
</feature>
<evidence type="ECO:0000256" key="2">
    <source>
        <dbReference type="SAM" id="Phobius"/>
    </source>
</evidence>
<evidence type="ECO:0000313" key="5">
    <source>
        <dbReference type="Proteomes" id="UP000177707"/>
    </source>
</evidence>
<evidence type="ECO:0000313" key="4">
    <source>
        <dbReference type="EMBL" id="OHB01729.1"/>
    </source>
</evidence>
<accession>A0A1G2TX46</accession>
<sequence length="778" mass="83491">MFYKRITNFVFTGIFVFVMVFSNFAILPTNVFADEVGTNWPDEVSPLDQVVENTDNSVADTSTSEETLMPPNISVSEQEPVTETDNEDDSIVIEEVQLEEVVVNNENEYEFIKTASESSSNSFNSSCSLTLYSDTSDMVQGGSNAVATYNSNPRWTASIPGATWVWKTFFVENPVTGESATFEKTFNITNTIISSELIVAADNSYKVFINDVVVGGGSEETNYFNENKDIYNTTSYLSVGENKITFEVKNWPQTNGTPEHNPAGLLYKMVVNRECGTLPINTPPLITLIGSNPLFLTVDDLFVDPSATATDTQDGDLTSSIVKTGTIDTSIVSTTTLTYSVTDSGGLSASTTRTVIVKPKTDNTGGGGNGSTNTPPTITLIGNNPFNIFIGDTFIDPGATSTDVQDGDLTSSIVVSGSVSTSTLGTTTLTYAVYDSGGLGATTTRQVVVLATSTATTTPPVVPPINPPTDNGGGGSNGGGGGGGSSSLGGRRHDINNIVSSGGGEILGASSCFYLRDFLKIDWKNDPIEVLKLQSFLNVFEKENLSLTGVYNQATFEAVERFQIKYNDDILIPWGDKVTTGFVYILTKKKVNEIYCKALFPVTKAEQNEIDNFRSSGINIYGAVGQNVGGFGQSISLEDTDLEIGGVPVVDLVSSSSNKSVVRNLAISLFALPQKIFGDWKYFLAFILLVIIIIAITRLLRDSHDGHDDTSGGPMPISETSIPETPIQDEKSPVIILPGVLPDEEIIIENPEEGPEEITPAEEETLPTGQTADKQETN</sequence>
<feature type="transmembrane region" description="Helical" evidence="2">
    <location>
        <begin position="680"/>
        <end position="700"/>
    </location>
</feature>
<organism evidence="4 5">
    <name type="scientific">Candidatus Zambryskibacteria bacterium RIFCSPLOWO2_01_FULL_39_39</name>
    <dbReference type="NCBI Taxonomy" id="1802758"/>
    <lineage>
        <taxon>Bacteria</taxon>
        <taxon>Candidatus Zambryskiibacteriota</taxon>
    </lineage>
</organism>
<dbReference type="Pfam" id="PF16403">
    <property type="entry name" value="Bact_surface_Ig-like"/>
    <property type="match status" value="2"/>
</dbReference>
<dbReference type="EMBL" id="MHWB01000010">
    <property type="protein sequence ID" value="OHB01729.1"/>
    <property type="molecule type" value="Genomic_DNA"/>
</dbReference>
<evidence type="ECO:0000256" key="1">
    <source>
        <dbReference type="SAM" id="MobiDB-lite"/>
    </source>
</evidence>
<dbReference type="Gene3D" id="2.60.120.260">
    <property type="entry name" value="Galactose-binding domain-like"/>
    <property type="match status" value="1"/>
</dbReference>
<feature type="domain" description="Pesticidal crystal protein Cry22Aa Ig-like" evidence="3">
    <location>
        <begin position="378"/>
        <end position="449"/>
    </location>
</feature>
<keyword evidence="2" id="KW-0812">Transmembrane</keyword>
<evidence type="ECO:0000259" key="3">
    <source>
        <dbReference type="Pfam" id="PF16403"/>
    </source>
</evidence>
<reference evidence="4 5" key="1">
    <citation type="journal article" date="2016" name="Nat. Commun.">
        <title>Thousands of microbial genomes shed light on interconnected biogeochemical processes in an aquifer system.</title>
        <authorList>
            <person name="Anantharaman K."/>
            <person name="Brown C.T."/>
            <person name="Hug L.A."/>
            <person name="Sharon I."/>
            <person name="Castelle C.J."/>
            <person name="Probst A.J."/>
            <person name="Thomas B.C."/>
            <person name="Singh A."/>
            <person name="Wilkins M.J."/>
            <person name="Karaoz U."/>
            <person name="Brodie E.L."/>
            <person name="Williams K.H."/>
            <person name="Hubbard S.S."/>
            <person name="Banfield J.F."/>
        </authorList>
    </citation>
    <scope>NUCLEOTIDE SEQUENCE [LARGE SCALE GENOMIC DNA]</scope>
</reference>
<dbReference type="STRING" id="1802758.A3A96_04155"/>
<feature type="compositionally biased region" description="Acidic residues" evidence="1">
    <location>
        <begin position="746"/>
        <end position="765"/>
    </location>
</feature>
<feature type="region of interest" description="Disordered" evidence="1">
    <location>
        <begin position="706"/>
        <end position="725"/>
    </location>
</feature>
<keyword evidence="2" id="KW-0472">Membrane</keyword>
<keyword evidence="2" id="KW-1133">Transmembrane helix</keyword>
<feature type="domain" description="Pesticidal crystal protein Cry22Aa Ig-like" evidence="3">
    <location>
        <begin position="286"/>
        <end position="357"/>
    </location>
</feature>
<feature type="region of interest" description="Disordered" evidence="1">
    <location>
        <begin position="458"/>
        <end position="494"/>
    </location>
</feature>
<name>A0A1G2TX46_9BACT</name>
<dbReference type="InterPro" id="IPR032179">
    <property type="entry name" value="Cry22Aa_Ig-like"/>
</dbReference>
<gene>
    <name evidence="4" type="ORF">A3A96_04155</name>
</gene>
<protein>
    <recommendedName>
        <fullName evidence="3">Pesticidal crystal protein Cry22Aa Ig-like domain-containing protein</fullName>
    </recommendedName>
</protein>
<feature type="region of interest" description="Disordered" evidence="1">
    <location>
        <begin position="746"/>
        <end position="778"/>
    </location>
</feature>
<dbReference type="InterPro" id="IPR013783">
    <property type="entry name" value="Ig-like_fold"/>
</dbReference>
<dbReference type="Gene3D" id="2.60.40.10">
    <property type="entry name" value="Immunoglobulins"/>
    <property type="match status" value="2"/>
</dbReference>
<comment type="caution">
    <text evidence="4">The sequence shown here is derived from an EMBL/GenBank/DDBJ whole genome shotgun (WGS) entry which is preliminary data.</text>
</comment>